<keyword evidence="2" id="KW-1185">Reference proteome</keyword>
<dbReference type="AlphaFoldDB" id="A0AAN8XCE2"/>
<comment type="caution">
    <text evidence="1">The sequence shown here is derived from an EMBL/GenBank/DDBJ whole genome shotgun (WGS) entry which is preliminary data.</text>
</comment>
<accession>A0AAN8XCE2</accession>
<proteinExistence type="predicted"/>
<dbReference type="EMBL" id="JAXCGZ010007653">
    <property type="protein sequence ID" value="KAK7078828.1"/>
    <property type="molecule type" value="Genomic_DNA"/>
</dbReference>
<evidence type="ECO:0000313" key="2">
    <source>
        <dbReference type="Proteomes" id="UP001381693"/>
    </source>
</evidence>
<name>A0AAN8XCE2_HALRR</name>
<gene>
    <name evidence="1" type="ORF">SK128_002627</name>
</gene>
<dbReference type="Proteomes" id="UP001381693">
    <property type="component" value="Unassembled WGS sequence"/>
</dbReference>
<organism evidence="1 2">
    <name type="scientific">Halocaridina rubra</name>
    <name type="common">Hawaiian red shrimp</name>
    <dbReference type="NCBI Taxonomy" id="373956"/>
    <lineage>
        <taxon>Eukaryota</taxon>
        <taxon>Metazoa</taxon>
        <taxon>Ecdysozoa</taxon>
        <taxon>Arthropoda</taxon>
        <taxon>Crustacea</taxon>
        <taxon>Multicrustacea</taxon>
        <taxon>Malacostraca</taxon>
        <taxon>Eumalacostraca</taxon>
        <taxon>Eucarida</taxon>
        <taxon>Decapoda</taxon>
        <taxon>Pleocyemata</taxon>
        <taxon>Caridea</taxon>
        <taxon>Atyoidea</taxon>
        <taxon>Atyidae</taxon>
        <taxon>Halocaridina</taxon>
    </lineage>
</organism>
<evidence type="ECO:0000313" key="1">
    <source>
        <dbReference type="EMBL" id="KAK7078828.1"/>
    </source>
</evidence>
<sequence>MRFSTKIPASQRESKLTEGLDDTFITSQEFLGGEMIFTIRVLRELDYEDRMFYKLEYNITKLARWAQFNKVTVSRRNAKVC</sequence>
<protein>
    <submittedName>
        <fullName evidence="1">Uncharacterized protein</fullName>
    </submittedName>
</protein>
<reference evidence="1 2" key="1">
    <citation type="submission" date="2023-11" db="EMBL/GenBank/DDBJ databases">
        <title>Halocaridina rubra genome assembly.</title>
        <authorList>
            <person name="Smith C."/>
        </authorList>
    </citation>
    <scope>NUCLEOTIDE SEQUENCE [LARGE SCALE GENOMIC DNA]</scope>
    <source>
        <strain evidence="1">EP-1</strain>
        <tissue evidence="1">Whole</tissue>
    </source>
</reference>